<dbReference type="CDD" id="cd06352">
    <property type="entry name" value="PBP1_NPR_GC-like"/>
    <property type="match status" value="1"/>
</dbReference>
<keyword evidence="4 5" id="KW-0472">Membrane</keyword>
<dbReference type="GO" id="GO:0007165">
    <property type="term" value="P:signal transduction"/>
    <property type="evidence" value="ECO:0007669"/>
    <property type="project" value="TreeGrafter"/>
</dbReference>
<reference evidence="7" key="1">
    <citation type="submission" date="2021-10" db="EMBL/GenBank/DDBJ databases">
        <title>Tropical sea cucumber genome reveals ecological adaptation and Cuvierian tubules defense mechanism.</title>
        <authorList>
            <person name="Chen T."/>
        </authorList>
    </citation>
    <scope>NUCLEOTIDE SEQUENCE</scope>
    <source>
        <strain evidence="7">Nanhai2018</strain>
        <tissue evidence="7">Muscle</tissue>
    </source>
</reference>
<evidence type="ECO:0000256" key="3">
    <source>
        <dbReference type="ARBA" id="ARBA00022989"/>
    </source>
</evidence>
<dbReference type="PANTHER" id="PTHR44755">
    <property type="entry name" value="NATRIURETIC PEPTIDE RECEPTOR 3-RELATED"/>
    <property type="match status" value="1"/>
</dbReference>
<evidence type="ECO:0000256" key="1">
    <source>
        <dbReference type="ARBA" id="ARBA00004370"/>
    </source>
</evidence>
<dbReference type="GO" id="GO:0038023">
    <property type="term" value="F:signaling receptor activity"/>
    <property type="evidence" value="ECO:0007669"/>
    <property type="project" value="TreeGrafter"/>
</dbReference>
<keyword evidence="3 5" id="KW-1133">Transmembrane helix</keyword>
<dbReference type="PANTHER" id="PTHR44755:SF8">
    <property type="entry name" value="RECEPTOR LIGAND BINDING REGION DOMAIN-CONTAINING PROTEIN"/>
    <property type="match status" value="1"/>
</dbReference>
<comment type="subcellular location">
    <subcellularLocation>
        <location evidence="1">Membrane</location>
    </subcellularLocation>
</comment>
<keyword evidence="7" id="KW-0675">Receptor</keyword>
<dbReference type="GO" id="GO:0016020">
    <property type="term" value="C:membrane"/>
    <property type="evidence" value="ECO:0007669"/>
    <property type="project" value="UniProtKB-SubCell"/>
</dbReference>
<feature type="domain" description="Receptor ligand binding region" evidence="6">
    <location>
        <begin position="90"/>
        <end position="266"/>
    </location>
</feature>
<dbReference type="Proteomes" id="UP001152320">
    <property type="component" value="Chromosome 9"/>
</dbReference>
<comment type="caution">
    <text evidence="7">The sequence shown here is derived from an EMBL/GenBank/DDBJ whole genome shotgun (WGS) entry which is preliminary data.</text>
</comment>
<proteinExistence type="predicted"/>
<feature type="domain" description="Receptor ligand binding region" evidence="6">
    <location>
        <begin position="340"/>
        <end position="502"/>
    </location>
</feature>
<organism evidence="7 8">
    <name type="scientific">Holothuria leucospilota</name>
    <name type="common">Black long sea cucumber</name>
    <name type="synonym">Mertensiothuria leucospilota</name>
    <dbReference type="NCBI Taxonomy" id="206669"/>
    <lineage>
        <taxon>Eukaryota</taxon>
        <taxon>Metazoa</taxon>
        <taxon>Echinodermata</taxon>
        <taxon>Eleutherozoa</taxon>
        <taxon>Echinozoa</taxon>
        <taxon>Holothuroidea</taxon>
        <taxon>Aspidochirotacea</taxon>
        <taxon>Aspidochirotida</taxon>
        <taxon>Holothuriidae</taxon>
        <taxon>Holothuria</taxon>
    </lineage>
</organism>
<protein>
    <submittedName>
        <fullName evidence="7">Receptor-type guanylate cyclase gcy-8</fullName>
    </submittedName>
</protein>
<dbReference type="Gene3D" id="3.40.50.2300">
    <property type="match status" value="3"/>
</dbReference>
<dbReference type="SUPFAM" id="SSF53822">
    <property type="entry name" value="Periplasmic binding protein-like I"/>
    <property type="match status" value="3"/>
</dbReference>
<gene>
    <name evidence="7" type="ORF">HOLleu_20254</name>
</gene>
<name>A0A9Q1BZK8_HOLLE</name>
<feature type="domain" description="Receptor ligand binding region" evidence="6">
    <location>
        <begin position="595"/>
        <end position="685"/>
    </location>
</feature>
<keyword evidence="8" id="KW-1185">Reference proteome</keyword>
<evidence type="ECO:0000256" key="2">
    <source>
        <dbReference type="ARBA" id="ARBA00022692"/>
    </source>
</evidence>
<evidence type="ECO:0000313" key="7">
    <source>
        <dbReference type="EMBL" id="KAJ8036318.1"/>
    </source>
</evidence>
<dbReference type="InterPro" id="IPR052612">
    <property type="entry name" value="ANP_Clearance_Receptor"/>
</dbReference>
<dbReference type="Pfam" id="PF01094">
    <property type="entry name" value="ANF_receptor"/>
    <property type="match status" value="3"/>
</dbReference>
<feature type="transmembrane region" description="Helical" evidence="5">
    <location>
        <begin position="41"/>
        <end position="62"/>
    </location>
</feature>
<dbReference type="AlphaFoldDB" id="A0A9Q1BZK8"/>
<feature type="transmembrane region" description="Helical" evidence="5">
    <location>
        <begin position="285"/>
        <end position="307"/>
    </location>
</feature>
<evidence type="ECO:0000256" key="5">
    <source>
        <dbReference type="SAM" id="Phobius"/>
    </source>
</evidence>
<dbReference type="OrthoDB" id="1890790at2759"/>
<evidence type="ECO:0000313" key="8">
    <source>
        <dbReference type="Proteomes" id="UP001152320"/>
    </source>
</evidence>
<dbReference type="InterPro" id="IPR001828">
    <property type="entry name" value="ANF_lig-bd_rcpt"/>
</dbReference>
<dbReference type="InterPro" id="IPR028082">
    <property type="entry name" value="Peripla_BP_I"/>
</dbReference>
<dbReference type="EMBL" id="JAIZAY010000009">
    <property type="protein sequence ID" value="KAJ8036318.1"/>
    <property type="molecule type" value="Genomic_DNA"/>
</dbReference>
<accession>A0A9Q1BZK8</accession>
<sequence>MKLPRGPPTPDGPGFPTPGLVCLNDEMGIEINLGRRNWRKVMLLWLKVNVGIILALIFPSVYCIQHENKSLTVGLMFNDRDFTLDFTYLKPAVDIALETVSRQIETKNYLNFSINFIFKATTNTCSEKGRNNAGGKTVELFHDYNAVAFIGPPCTIHSVSAADVAAFWNLPIVIGAGTSGILDDKTRFTTLTRTAFRSFAIAKFCGRIFNQFNWKKSAILVARGGFFREILASDILSVFESSNITVNDLYEKDYETSETLLKTAIQSARSRSIGFVNKMSYLKTFLLLSGWNYLPCFCTVLTVGLILSGRDHDLDKTHLKAPVDIALERVHTLVRNRDYLNFSISYILRETNPICAPTVLNDAGGKTVELYLGYNVTALFGPPCSFHTALTADIAAYWKLPVIVGAAVSGTLEDKNRYVTLTRSAYRSEAFAIFLKRIFEYFGWRRCAIIKEDHVRSYHNVITLPDILKVFEINDILIKLYATNGIMVSKHILQKVQDEARESFRQSSQIIMLGLYVICLLFLSERSILQCYCTPIKFGFLLNSRDHDLDQTHLKLPVDIALERVHRLVKNGDYLNMSIKYIFKETTPFCSSTGVNNAGGKTVELYLNDGVSAFLGPPCSFHIVTSTDLAACWNLPVVSGGSTSFILEDKTRFTTLTRTAFLAEAMAVFVLRLLEHFKWKQCAVVKGGSPYHNVITIPNVLEALEKAFILSHVFDLRSSSSTIKFLLEVIEEARGKD</sequence>
<evidence type="ECO:0000256" key="4">
    <source>
        <dbReference type="ARBA" id="ARBA00023136"/>
    </source>
</evidence>
<evidence type="ECO:0000259" key="6">
    <source>
        <dbReference type="Pfam" id="PF01094"/>
    </source>
</evidence>
<dbReference type="GO" id="GO:0017046">
    <property type="term" value="F:peptide hormone binding"/>
    <property type="evidence" value="ECO:0007669"/>
    <property type="project" value="TreeGrafter"/>
</dbReference>
<keyword evidence="2 5" id="KW-0812">Transmembrane</keyword>